<comment type="caution">
    <text evidence="2">The sequence shown here is derived from an EMBL/GenBank/DDBJ whole genome shotgun (WGS) entry which is preliminary data.</text>
</comment>
<protein>
    <submittedName>
        <fullName evidence="2">Phosphonoacetaldehyde dehydrogenase</fullName>
    </submittedName>
</protein>
<accession>A0A9X8CYD0</accession>
<sequence>MSQATLKPGTIHREALRIAGEKVHRDRTIEVAYPYTGEVIATVPKATLDDVRNA</sequence>
<dbReference type="Proteomes" id="UP000265619">
    <property type="component" value="Unassembled WGS sequence"/>
</dbReference>
<reference evidence="2 3" key="1">
    <citation type="submission" date="2018-09" db="EMBL/GenBank/DDBJ databases">
        <title>Acidovorax cavernicola nov. sp. isolated from Gruta de las Maravillas (Aracena, Spain).</title>
        <authorList>
            <person name="Jurado V."/>
            <person name="Gutierrez-Patricio S."/>
            <person name="Gonzalez-Pimentel J.L."/>
            <person name="Miller A.Z."/>
            <person name="Laiz L."/>
            <person name="Saiz-Jimenez C."/>
        </authorList>
    </citation>
    <scope>NUCLEOTIDE SEQUENCE [LARGE SCALE GENOMIC DNA]</scope>
    <source>
        <strain evidence="2 3">1011MAR4D40.2</strain>
    </source>
</reference>
<evidence type="ECO:0000313" key="3">
    <source>
        <dbReference type="Proteomes" id="UP000265619"/>
    </source>
</evidence>
<dbReference type="InterPro" id="IPR016161">
    <property type="entry name" value="Ald_DH/histidinol_DH"/>
</dbReference>
<feature type="non-terminal residue" evidence="2">
    <location>
        <position position="54"/>
    </location>
</feature>
<keyword evidence="1" id="KW-0560">Oxidoreductase</keyword>
<evidence type="ECO:0000256" key="1">
    <source>
        <dbReference type="ARBA" id="ARBA00023002"/>
    </source>
</evidence>
<evidence type="ECO:0000313" key="2">
    <source>
        <dbReference type="EMBL" id="RIX69919.1"/>
    </source>
</evidence>
<dbReference type="GO" id="GO:0016491">
    <property type="term" value="F:oxidoreductase activity"/>
    <property type="evidence" value="ECO:0007669"/>
    <property type="project" value="UniProtKB-KW"/>
</dbReference>
<organism evidence="2 3">
    <name type="scientific">Acidovorax cavernicola</name>
    <dbReference type="NCBI Taxonomy" id="1675792"/>
    <lineage>
        <taxon>Bacteria</taxon>
        <taxon>Pseudomonadati</taxon>
        <taxon>Pseudomonadota</taxon>
        <taxon>Betaproteobacteria</taxon>
        <taxon>Burkholderiales</taxon>
        <taxon>Comamonadaceae</taxon>
        <taxon>Acidovorax</taxon>
    </lineage>
</organism>
<keyword evidence="3" id="KW-1185">Reference proteome</keyword>
<dbReference type="SUPFAM" id="SSF53720">
    <property type="entry name" value="ALDH-like"/>
    <property type="match status" value="1"/>
</dbReference>
<proteinExistence type="predicted"/>
<dbReference type="EMBL" id="QXMN01000252">
    <property type="protein sequence ID" value="RIX69919.1"/>
    <property type="molecule type" value="Genomic_DNA"/>
</dbReference>
<dbReference type="Gene3D" id="3.40.605.10">
    <property type="entry name" value="Aldehyde Dehydrogenase, Chain A, domain 1"/>
    <property type="match status" value="1"/>
</dbReference>
<dbReference type="InterPro" id="IPR016162">
    <property type="entry name" value="Ald_DH_N"/>
</dbReference>
<gene>
    <name evidence="2" type="ORF">D3H34_32935</name>
</gene>
<dbReference type="AlphaFoldDB" id="A0A9X8CYD0"/>
<name>A0A9X8CYD0_9BURK</name>